<dbReference type="InterPro" id="IPR044974">
    <property type="entry name" value="Disease_R_plants"/>
</dbReference>
<evidence type="ECO:0000256" key="1">
    <source>
        <dbReference type="ARBA" id="ARBA00022737"/>
    </source>
</evidence>
<evidence type="ECO:0008006" key="7">
    <source>
        <dbReference type="Google" id="ProtNLM"/>
    </source>
</evidence>
<dbReference type="InterPro" id="IPR036388">
    <property type="entry name" value="WH-like_DNA-bd_sf"/>
</dbReference>
<keyword evidence="2" id="KW-0611">Plant defense</keyword>
<proteinExistence type="predicted"/>
<reference evidence="5 6" key="1">
    <citation type="journal article" date="2016" name="G3 (Bethesda)">
        <title>First Draft Assembly and Annotation of the Genome of a California Endemic Oak Quercus lobata Nee (Fagaceae).</title>
        <authorList>
            <person name="Sork V.L."/>
            <person name="Fitz-Gibbon S.T."/>
            <person name="Puiu D."/>
            <person name="Crepeau M."/>
            <person name="Gugger P.F."/>
            <person name="Sherman R."/>
            <person name="Stevens K."/>
            <person name="Langley C.H."/>
            <person name="Pellegrini M."/>
            <person name="Salzberg S.L."/>
        </authorList>
    </citation>
    <scope>NUCLEOTIDE SEQUENCE [LARGE SCALE GENOMIC DNA]</scope>
    <source>
        <strain evidence="5 6">cv. SW786</strain>
    </source>
</reference>
<dbReference type="AlphaFoldDB" id="A0A7N2R271"/>
<keyword evidence="6" id="KW-1185">Reference proteome</keyword>
<dbReference type="Gene3D" id="1.10.10.10">
    <property type="entry name" value="Winged helix-like DNA-binding domain superfamily/Winged helix DNA-binding domain"/>
    <property type="match status" value="1"/>
</dbReference>
<dbReference type="InParanoid" id="A0A7N2R271"/>
<feature type="domain" description="NB-ARC" evidence="3">
    <location>
        <begin position="32"/>
        <end position="192"/>
    </location>
</feature>
<dbReference type="InterPro" id="IPR058922">
    <property type="entry name" value="WHD_DRP"/>
</dbReference>
<evidence type="ECO:0000259" key="4">
    <source>
        <dbReference type="Pfam" id="PF23559"/>
    </source>
</evidence>
<dbReference type="EnsemblPlants" id="QL04p001731:mrna">
    <property type="protein sequence ID" value="QL04p001731:mrna"/>
    <property type="gene ID" value="QL04p001731"/>
</dbReference>
<dbReference type="InterPro" id="IPR027417">
    <property type="entry name" value="P-loop_NTPase"/>
</dbReference>
<sequence>MRIKQASAEMQGVPLYPTSEVSALVGCEDAERELVSRLLDGTEENLSVISLVSEEAIGRIALARHVYKRLEIRQHFQCHLWVCVREEFAYKDLLLIILKQIPKCLLKDIELMSQKELRQLVFQTLMKFRNLMVLDDVCTKDIWFNLLRPFADSTNGSRVILTTCHFNVASEADPWSSSLTLRQLTEEESWGLPPAILLLGGLLSTIELSDWSRVIDRSQFGEDKSALLNIVALMSYNELPSVIKPCFLYLALFPKAYEIPKRRLLQLWLAEGFVQLSSDEASVPIEDKAKIYLEELVSRYGFFLPKAEEEGFLHVHHCRSECTSADSEIFKVQRLTDQFGVSKSHIGYLFSIWKAKKLRHHYMNEVSIQKPSRVVSSTNQLQTLMGLFIGSNDPKDCGLEKFTSLRKLELTCHSESTEETAKCISQLGSLLTLRLRSSDPFGQPLYLVLSPMKDHQSQ</sequence>
<name>A0A7N2R271_QUELO</name>
<dbReference type="PANTHER" id="PTHR23155:SF1205">
    <property type="entry name" value="DISEASE RESISTANCE PROTEIN RPM1"/>
    <property type="match status" value="1"/>
</dbReference>
<reference evidence="5" key="2">
    <citation type="submission" date="2021-01" db="UniProtKB">
        <authorList>
            <consortium name="EnsemblPlants"/>
        </authorList>
    </citation>
    <scope>IDENTIFICATION</scope>
</reference>
<dbReference type="SUPFAM" id="SSF52540">
    <property type="entry name" value="P-loop containing nucleoside triphosphate hydrolases"/>
    <property type="match status" value="1"/>
</dbReference>
<dbReference type="Pfam" id="PF23559">
    <property type="entry name" value="WHD_DRP"/>
    <property type="match status" value="1"/>
</dbReference>
<organism evidence="5 6">
    <name type="scientific">Quercus lobata</name>
    <name type="common">Valley oak</name>
    <dbReference type="NCBI Taxonomy" id="97700"/>
    <lineage>
        <taxon>Eukaryota</taxon>
        <taxon>Viridiplantae</taxon>
        <taxon>Streptophyta</taxon>
        <taxon>Embryophyta</taxon>
        <taxon>Tracheophyta</taxon>
        <taxon>Spermatophyta</taxon>
        <taxon>Magnoliopsida</taxon>
        <taxon>eudicotyledons</taxon>
        <taxon>Gunneridae</taxon>
        <taxon>Pentapetalae</taxon>
        <taxon>rosids</taxon>
        <taxon>fabids</taxon>
        <taxon>Fagales</taxon>
        <taxon>Fagaceae</taxon>
        <taxon>Quercus</taxon>
    </lineage>
</organism>
<evidence type="ECO:0000259" key="3">
    <source>
        <dbReference type="Pfam" id="PF00931"/>
    </source>
</evidence>
<dbReference type="EMBL" id="LRBV02000004">
    <property type="status" value="NOT_ANNOTATED_CDS"/>
    <property type="molecule type" value="Genomic_DNA"/>
</dbReference>
<evidence type="ECO:0000313" key="5">
    <source>
        <dbReference type="EnsemblPlants" id="QL04p001731:mrna"/>
    </source>
</evidence>
<accession>A0A7N2R271</accession>
<dbReference type="Proteomes" id="UP000594261">
    <property type="component" value="Chromosome 4"/>
</dbReference>
<keyword evidence="1" id="KW-0677">Repeat</keyword>
<dbReference type="Pfam" id="PF00931">
    <property type="entry name" value="NB-ARC"/>
    <property type="match status" value="1"/>
</dbReference>
<dbReference type="InterPro" id="IPR002182">
    <property type="entry name" value="NB-ARC"/>
</dbReference>
<dbReference type="Gene3D" id="3.40.50.300">
    <property type="entry name" value="P-loop containing nucleotide triphosphate hydrolases"/>
    <property type="match status" value="1"/>
</dbReference>
<protein>
    <recommendedName>
        <fullName evidence="7">NB-ARC domain-containing protein</fullName>
    </recommendedName>
</protein>
<dbReference type="PANTHER" id="PTHR23155">
    <property type="entry name" value="DISEASE RESISTANCE PROTEIN RP"/>
    <property type="match status" value="1"/>
</dbReference>
<evidence type="ECO:0000256" key="2">
    <source>
        <dbReference type="ARBA" id="ARBA00022821"/>
    </source>
</evidence>
<dbReference type="GO" id="GO:0043531">
    <property type="term" value="F:ADP binding"/>
    <property type="evidence" value="ECO:0007669"/>
    <property type="project" value="InterPro"/>
</dbReference>
<feature type="domain" description="Disease resistance protein winged helix" evidence="4">
    <location>
        <begin position="252"/>
        <end position="311"/>
    </location>
</feature>
<evidence type="ECO:0000313" key="6">
    <source>
        <dbReference type="Proteomes" id="UP000594261"/>
    </source>
</evidence>
<dbReference type="Gramene" id="QL04p001731:mrna">
    <property type="protein sequence ID" value="QL04p001731:mrna"/>
    <property type="gene ID" value="QL04p001731"/>
</dbReference>
<dbReference type="GO" id="GO:0098542">
    <property type="term" value="P:defense response to other organism"/>
    <property type="evidence" value="ECO:0007669"/>
    <property type="project" value="TreeGrafter"/>
</dbReference>